<proteinExistence type="predicted"/>
<dbReference type="GO" id="GO:0042910">
    <property type="term" value="F:xenobiotic transmembrane transporter activity"/>
    <property type="evidence" value="ECO:0007669"/>
    <property type="project" value="InterPro"/>
</dbReference>
<keyword evidence="5 7" id="KW-1133">Transmembrane helix</keyword>
<feature type="transmembrane region" description="Helical" evidence="7">
    <location>
        <begin position="21"/>
        <end position="42"/>
    </location>
</feature>
<keyword evidence="4 7" id="KW-0812">Transmembrane</keyword>
<evidence type="ECO:0000256" key="3">
    <source>
        <dbReference type="ARBA" id="ARBA00022475"/>
    </source>
</evidence>
<feature type="transmembrane region" description="Helical" evidence="7">
    <location>
        <begin position="234"/>
        <end position="254"/>
    </location>
</feature>
<sequence>MTSQKQSQITNEILQGNLIKLMFKLSIPGILGMLFIGLNTFIDALFAGHFLGETALAAISLSIPLTSIAIVCAVAIGVGCASVLSRAIGSGDSKTQTEIFSTLIIISLLVSSLITIVGYNFSEKLILFMGGKGEVADLGIDYFKTYILGSVFLFIAVSSSQLIKAEGKIALATLFSGIYVIINTILNSIFVIILNWGIKGIALATVISAIAYSVVTCTYFISGKTSIPVNYKKLPLAVYLLPTILFIALSVILVEVMDIVQQIVLFKSLAYYGTDSDIAFGGATIRLYSLAITPLYGFVQALQPVIGMNYGALNNYQRLKNAYLTFGIGGTIFLILVWLPLQIFPKTLIRWLIPDFDFSYNDLLNFHIVTFLLPFASFVACSIEFFQAIGNAKIIGVITAIRHIILFLPILLIFPIFLGVDGIYYGVASVELLISLIIFLFTWIEFRKLGFK</sequence>
<dbReference type="InterPro" id="IPR002528">
    <property type="entry name" value="MATE_fam"/>
</dbReference>
<keyword evidence="2" id="KW-0813">Transport</keyword>
<evidence type="ECO:0000256" key="5">
    <source>
        <dbReference type="ARBA" id="ARBA00022989"/>
    </source>
</evidence>
<evidence type="ECO:0000313" key="9">
    <source>
        <dbReference type="Proteomes" id="UP000252107"/>
    </source>
</evidence>
<dbReference type="PANTHER" id="PTHR43823">
    <property type="entry name" value="SPORULATION PROTEIN YKVU"/>
    <property type="match status" value="1"/>
</dbReference>
<feature type="transmembrane region" description="Helical" evidence="7">
    <location>
        <begin position="200"/>
        <end position="222"/>
    </location>
</feature>
<keyword evidence="3" id="KW-1003">Cell membrane</keyword>
<evidence type="ECO:0000256" key="4">
    <source>
        <dbReference type="ARBA" id="ARBA00022692"/>
    </source>
</evidence>
<comment type="caution">
    <text evidence="8">The sequence shown here is derived from an EMBL/GenBank/DDBJ whole genome shotgun (WGS) entry which is preliminary data.</text>
</comment>
<feature type="transmembrane region" description="Helical" evidence="7">
    <location>
        <begin position="278"/>
        <end position="302"/>
    </location>
</feature>
<protein>
    <submittedName>
        <fullName evidence="8">MATE family efflux transporter</fullName>
    </submittedName>
</protein>
<keyword evidence="9" id="KW-1185">Reference proteome</keyword>
<dbReference type="Pfam" id="PF01554">
    <property type="entry name" value="MatE"/>
    <property type="match status" value="2"/>
</dbReference>
<feature type="transmembrane region" description="Helical" evidence="7">
    <location>
        <begin position="395"/>
        <end position="417"/>
    </location>
</feature>
<keyword evidence="6 7" id="KW-0472">Membrane</keyword>
<dbReference type="EMBL" id="LXQD01000038">
    <property type="protein sequence ID" value="RCJ40882.1"/>
    <property type="molecule type" value="Genomic_DNA"/>
</dbReference>
<dbReference type="InterPro" id="IPR051327">
    <property type="entry name" value="MATE_MepA_subfamily"/>
</dbReference>
<dbReference type="GO" id="GO:0005886">
    <property type="term" value="C:plasma membrane"/>
    <property type="evidence" value="ECO:0007669"/>
    <property type="project" value="UniProtKB-SubCell"/>
</dbReference>
<name>A0A367S0B6_9NOSO</name>
<feature type="transmembrane region" description="Helical" evidence="7">
    <location>
        <begin position="364"/>
        <end position="383"/>
    </location>
</feature>
<dbReference type="Proteomes" id="UP000252107">
    <property type="component" value="Unassembled WGS sequence"/>
</dbReference>
<comment type="subcellular location">
    <subcellularLocation>
        <location evidence="1">Cell membrane</location>
        <topology evidence="1">Multi-pass membrane protein</topology>
    </subcellularLocation>
</comment>
<feature type="transmembrane region" description="Helical" evidence="7">
    <location>
        <begin position="423"/>
        <end position="444"/>
    </location>
</feature>
<reference evidence="8" key="1">
    <citation type="submission" date="2016-04" db="EMBL/GenBank/DDBJ databases">
        <authorList>
            <person name="Tabuchi Yagui T.R."/>
        </authorList>
    </citation>
    <scope>NUCLEOTIDE SEQUENCE [LARGE SCALE GENOMIC DNA]</scope>
    <source>
        <strain evidence="8">NIES-26</strain>
    </source>
</reference>
<feature type="transmembrane region" description="Helical" evidence="7">
    <location>
        <begin position="323"/>
        <end position="344"/>
    </location>
</feature>
<evidence type="ECO:0000256" key="7">
    <source>
        <dbReference type="SAM" id="Phobius"/>
    </source>
</evidence>
<feature type="transmembrane region" description="Helical" evidence="7">
    <location>
        <begin position="139"/>
        <end position="157"/>
    </location>
</feature>
<dbReference type="PANTHER" id="PTHR43823:SF3">
    <property type="entry name" value="MULTIDRUG EXPORT PROTEIN MEPA"/>
    <property type="match status" value="1"/>
</dbReference>
<evidence type="ECO:0000256" key="2">
    <source>
        <dbReference type="ARBA" id="ARBA00022448"/>
    </source>
</evidence>
<dbReference type="PIRSF" id="PIRSF006603">
    <property type="entry name" value="DinF"/>
    <property type="match status" value="1"/>
</dbReference>
<dbReference type="InterPro" id="IPR048279">
    <property type="entry name" value="MdtK-like"/>
</dbReference>
<evidence type="ECO:0000256" key="6">
    <source>
        <dbReference type="ARBA" id="ARBA00023136"/>
    </source>
</evidence>
<feature type="transmembrane region" description="Helical" evidence="7">
    <location>
        <begin position="54"/>
        <end position="78"/>
    </location>
</feature>
<evidence type="ECO:0000256" key="1">
    <source>
        <dbReference type="ARBA" id="ARBA00004651"/>
    </source>
</evidence>
<feature type="transmembrane region" description="Helical" evidence="7">
    <location>
        <begin position="99"/>
        <end position="119"/>
    </location>
</feature>
<dbReference type="GO" id="GO:0015297">
    <property type="term" value="F:antiporter activity"/>
    <property type="evidence" value="ECO:0007669"/>
    <property type="project" value="InterPro"/>
</dbReference>
<evidence type="ECO:0000313" key="8">
    <source>
        <dbReference type="EMBL" id="RCJ40882.1"/>
    </source>
</evidence>
<gene>
    <name evidence="8" type="ORF">A6770_37140</name>
</gene>
<organism evidence="8 9">
    <name type="scientific">Nostoc minutum NIES-26</name>
    <dbReference type="NCBI Taxonomy" id="1844469"/>
    <lineage>
        <taxon>Bacteria</taxon>
        <taxon>Bacillati</taxon>
        <taxon>Cyanobacteriota</taxon>
        <taxon>Cyanophyceae</taxon>
        <taxon>Nostocales</taxon>
        <taxon>Nostocaceae</taxon>
        <taxon>Nostoc</taxon>
    </lineage>
</organism>
<accession>A0A367S0B6</accession>
<feature type="transmembrane region" description="Helical" evidence="7">
    <location>
        <begin position="169"/>
        <end position="194"/>
    </location>
</feature>
<dbReference type="AlphaFoldDB" id="A0A367S0B6"/>